<dbReference type="Proteomes" id="UP000752292">
    <property type="component" value="Unassembled WGS sequence"/>
</dbReference>
<evidence type="ECO:0000313" key="1">
    <source>
        <dbReference type="EMBL" id="MBI4251851.1"/>
    </source>
</evidence>
<sequence length="70" mass="8053">MPWKVMLCLVAVCAFAAFLFVAVQRIALIDVANFFLFGTPDPYVSPERERELQKELKDMIQKEFGSRKAK</sequence>
<proteinExistence type="predicted"/>
<dbReference type="AlphaFoldDB" id="A0A932ZUZ1"/>
<evidence type="ECO:0000313" key="2">
    <source>
        <dbReference type="Proteomes" id="UP000752292"/>
    </source>
</evidence>
<comment type="caution">
    <text evidence="1">The sequence shown here is derived from an EMBL/GenBank/DDBJ whole genome shotgun (WGS) entry which is preliminary data.</text>
</comment>
<gene>
    <name evidence="1" type="ORF">HY618_05265</name>
</gene>
<name>A0A932ZUZ1_UNCTE</name>
<dbReference type="EMBL" id="JACQRX010000226">
    <property type="protein sequence ID" value="MBI4251851.1"/>
    <property type="molecule type" value="Genomic_DNA"/>
</dbReference>
<protein>
    <submittedName>
        <fullName evidence="1">Uncharacterized protein</fullName>
    </submittedName>
</protein>
<organism evidence="1 2">
    <name type="scientific">Tectimicrobiota bacterium</name>
    <dbReference type="NCBI Taxonomy" id="2528274"/>
    <lineage>
        <taxon>Bacteria</taxon>
        <taxon>Pseudomonadati</taxon>
        <taxon>Nitrospinota/Tectimicrobiota group</taxon>
        <taxon>Candidatus Tectimicrobiota</taxon>
    </lineage>
</organism>
<reference evidence="1" key="1">
    <citation type="submission" date="2020-07" db="EMBL/GenBank/DDBJ databases">
        <title>Huge and variable diversity of episymbiotic CPR bacteria and DPANN archaea in groundwater ecosystems.</title>
        <authorList>
            <person name="He C.Y."/>
            <person name="Keren R."/>
            <person name="Whittaker M."/>
            <person name="Farag I.F."/>
            <person name="Doudna J."/>
            <person name="Cate J.H.D."/>
            <person name="Banfield J.F."/>
        </authorList>
    </citation>
    <scope>NUCLEOTIDE SEQUENCE</scope>
    <source>
        <strain evidence="1">NC_groundwater_1370_Ag_S-0.2um_69_93</strain>
    </source>
</reference>
<accession>A0A932ZUZ1</accession>